<keyword evidence="3" id="KW-0812">Transmembrane</keyword>
<evidence type="ECO:0000313" key="6">
    <source>
        <dbReference type="EMBL" id="KAH9416763.1"/>
    </source>
</evidence>
<feature type="transmembrane region" description="Helical" evidence="3">
    <location>
        <begin position="473"/>
        <end position="496"/>
    </location>
</feature>
<feature type="transmembrane region" description="Helical" evidence="3">
    <location>
        <begin position="39"/>
        <end position="66"/>
    </location>
</feature>
<keyword evidence="1" id="KW-0442">Lipid degradation</keyword>
<dbReference type="Gene3D" id="3.40.50.1820">
    <property type="entry name" value="alpha/beta hydrolase"/>
    <property type="match status" value="2"/>
</dbReference>
<reference evidence="6 7" key="1">
    <citation type="journal article" date="2018" name="J. Allergy Clin. Immunol.">
        <title>High-quality assembly of Dermatophagoides pteronyssinus genome and transcriptome reveals a wide range of novel allergens.</title>
        <authorList>
            <person name="Liu X.Y."/>
            <person name="Yang K.Y."/>
            <person name="Wang M.Q."/>
            <person name="Kwok J.S."/>
            <person name="Zeng X."/>
            <person name="Yang Z."/>
            <person name="Xiao X.J."/>
            <person name="Lau C.P."/>
            <person name="Li Y."/>
            <person name="Huang Z.M."/>
            <person name="Ba J.G."/>
            <person name="Yim A.K."/>
            <person name="Ouyang C.Y."/>
            <person name="Ngai S.M."/>
            <person name="Chan T.F."/>
            <person name="Leung E.L."/>
            <person name="Liu L."/>
            <person name="Liu Z.G."/>
            <person name="Tsui S.K."/>
        </authorList>
    </citation>
    <scope>NUCLEOTIDE SEQUENCE [LARGE SCALE GENOMIC DNA]</scope>
    <source>
        <strain evidence="6">Derp</strain>
    </source>
</reference>
<dbReference type="InterPro" id="IPR006693">
    <property type="entry name" value="AB_hydrolase_lipase"/>
</dbReference>
<proteinExistence type="predicted"/>
<dbReference type="Proteomes" id="UP000887458">
    <property type="component" value="Unassembled WGS sequence"/>
</dbReference>
<dbReference type="EMBL" id="NJHN03000086">
    <property type="protein sequence ID" value="KAH9416763.1"/>
    <property type="molecule type" value="Genomic_DNA"/>
</dbReference>
<comment type="caution">
    <text evidence="6">The sequence shown here is derived from an EMBL/GenBank/DDBJ whole genome shotgun (WGS) entry which is preliminary data.</text>
</comment>
<feature type="domain" description="Partial AB-hydrolase lipase" evidence="5">
    <location>
        <begin position="517"/>
        <end position="574"/>
    </location>
</feature>
<dbReference type="Pfam" id="PF00561">
    <property type="entry name" value="Abhydrolase_1"/>
    <property type="match status" value="2"/>
</dbReference>
<evidence type="ECO:0000256" key="1">
    <source>
        <dbReference type="ARBA" id="ARBA00022963"/>
    </source>
</evidence>
<sequence>MSIKIDVVDINNDDYDVTKRSKKLKTKSSTTKLSICKKFCFFTLIFSIIHTLILILMLTFCFDFLIKIVHLTPGTRHHNDTNKNIFELIESRGFRYESHFIQTGNGYILQYVRIINPFLSSSKIKALPPILLHHGFQTNGQQWFINRDGFLNENGDYLELDPDNDDRLIIDNKNGTVGNTIGFVLSNRGYDVWIANYRGSFYSKNHTTLDIHSTEFWSFSIDNMINEDLKSSIDYIRHLTNRTSIGYIGHSQGSFMMFSLLSKHPEYSSYVKPFISLSPIIYLSSLDALWYHYTPIRLVEKSLRLYPHEFPMFRKFLIYISNCCENILMNRLCFLYLRFVNGQNYDESYKNRIGIYMNNMLTGASSWNAAQFLQITLNGGEPRYFDFNDDDLNRQHYNGQTIPPIYNISKIRSKNIAFFLYPPNDIFNSMTDIEKLKSNLKVELIDDYMLPDNISHIGMIWSKDVGHSINKRLLIFLILYTLIVTLMLTFCFDFLIKIIHLTPGTIHHNDTNKNIFELIESRGFRYESHFIQTGNGYILQYVRIVNPFLSSSKIKAPILLHHGFQTNGQQWFINRDGFLNENGDYVELDPDNDDRLIIDNKNGTVGNTIGFVLSNRGYDVWIANYRGSFYSKNHTTLDIHSTEFWSFSIDNMIEEDLKSSIDYIRHLTNRTSIGYIGHSQGSFMMFALLSKHPEYSSYVKPYISLSPIIYLSSIDALWYHYKFIRLVEKSLRLYPHEFPMFRKYFIYFSNCCENILMNRLCFLYLRFVNGQNYDESYKNRIGIYMNNMLTGASAWNAAQLLQIPLNGGEPRYFDFNDDDLNRQHYNGQTIPPIYNISNIRSKNIAFIYPPNDIFNIMTDIEKLKSNLKFELIDDYMLPDNISHIGMIWSKDVGHTINKRIIKILTKYFK</sequence>
<evidence type="ECO:0000256" key="3">
    <source>
        <dbReference type="SAM" id="Phobius"/>
    </source>
</evidence>
<keyword evidence="7" id="KW-1185">Reference proteome</keyword>
<dbReference type="InterPro" id="IPR000073">
    <property type="entry name" value="AB_hydrolase_1"/>
</dbReference>
<dbReference type="SUPFAM" id="SSF53474">
    <property type="entry name" value="alpha/beta-Hydrolases"/>
    <property type="match status" value="2"/>
</dbReference>
<dbReference type="InterPro" id="IPR029058">
    <property type="entry name" value="AB_hydrolase_fold"/>
</dbReference>
<evidence type="ECO:0008006" key="8">
    <source>
        <dbReference type="Google" id="ProtNLM"/>
    </source>
</evidence>
<keyword evidence="3" id="KW-1133">Transmembrane helix</keyword>
<gene>
    <name evidence="6" type="ORF">DERP_011878</name>
</gene>
<name>A0ABQ8J2K7_DERPT</name>
<reference evidence="6 7" key="2">
    <citation type="journal article" date="2022" name="Mol. Biol. Evol.">
        <title>Comparative Genomics Reveals Insights into the Divergent Evolution of Astigmatic Mites and Household Pest Adaptations.</title>
        <authorList>
            <person name="Xiong Q."/>
            <person name="Wan A.T."/>
            <person name="Liu X."/>
            <person name="Fung C.S."/>
            <person name="Xiao X."/>
            <person name="Malainual N."/>
            <person name="Hou J."/>
            <person name="Wang L."/>
            <person name="Wang M."/>
            <person name="Yang K.Y."/>
            <person name="Cui Y."/>
            <person name="Leung E.L."/>
            <person name="Nong W."/>
            <person name="Shin S.K."/>
            <person name="Au S.W."/>
            <person name="Jeong K.Y."/>
            <person name="Chew F.T."/>
            <person name="Hui J.H."/>
            <person name="Leung T.F."/>
            <person name="Tungtrongchitr A."/>
            <person name="Zhong N."/>
            <person name="Liu Z."/>
            <person name="Tsui S.K."/>
        </authorList>
    </citation>
    <scope>NUCLEOTIDE SEQUENCE [LARGE SCALE GENOMIC DNA]</scope>
    <source>
        <strain evidence="6">Derp</strain>
    </source>
</reference>
<dbReference type="Pfam" id="PF04083">
    <property type="entry name" value="Abhydro_lipase"/>
    <property type="match status" value="1"/>
</dbReference>
<accession>A0ABQ8J2K7</accession>
<evidence type="ECO:0000256" key="2">
    <source>
        <dbReference type="ARBA" id="ARBA00023098"/>
    </source>
</evidence>
<feature type="domain" description="AB hydrolase-1" evidence="4">
    <location>
        <begin position="613"/>
        <end position="795"/>
    </location>
</feature>
<evidence type="ECO:0000259" key="4">
    <source>
        <dbReference type="Pfam" id="PF00561"/>
    </source>
</evidence>
<keyword evidence="3" id="KW-0472">Membrane</keyword>
<keyword evidence="2" id="KW-0443">Lipid metabolism</keyword>
<protein>
    <recommendedName>
        <fullName evidence="8">Gastric triacylglycerol lipase-like</fullName>
    </recommendedName>
</protein>
<organism evidence="6 7">
    <name type="scientific">Dermatophagoides pteronyssinus</name>
    <name type="common">European house dust mite</name>
    <dbReference type="NCBI Taxonomy" id="6956"/>
    <lineage>
        <taxon>Eukaryota</taxon>
        <taxon>Metazoa</taxon>
        <taxon>Ecdysozoa</taxon>
        <taxon>Arthropoda</taxon>
        <taxon>Chelicerata</taxon>
        <taxon>Arachnida</taxon>
        <taxon>Acari</taxon>
        <taxon>Acariformes</taxon>
        <taxon>Sarcoptiformes</taxon>
        <taxon>Astigmata</taxon>
        <taxon>Psoroptidia</taxon>
        <taxon>Analgoidea</taxon>
        <taxon>Pyroglyphidae</taxon>
        <taxon>Dermatophagoidinae</taxon>
        <taxon>Dermatophagoides</taxon>
    </lineage>
</organism>
<feature type="domain" description="AB hydrolase-1" evidence="4">
    <location>
        <begin position="128"/>
        <end position="341"/>
    </location>
</feature>
<evidence type="ECO:0000313" key="7">
    <source>
        <dbReference type="Proteomes" id="UP000887458"/>
    </source>
</evidence>
<dbReference type="PANTHER" id="PTHR11005">
    <property type="entry name" value="LYSOSOMAL ACID LIPASE-RELATED"/>
    <property type="match status" value="1"/>
</dbReference>
<evidence type="ECO:0000259" key="5">
    <source>
        <dbReference type="Pfam" id="PF04083"/>
    </source>
</evidence>